<dbReference type="PROSITE" id="PS51194">
    <property type="entry name" value="HELICASE_CTER"/>
    <property type="match status" value="1"/>
</dbReference>
<dbReference type="RefSeq" id="WP_052127349.1">
    <property type="nucleotide sequence ID" value="NZ_AVPG01000030.1"/>
</dbReference>
<feature type="domain" description="Helicase C-terminal" evidence="3">
    <location>
        <begin position="52"/>
        <end position="216"/>
    </location>
</feature>
<keyword evidence="1" id="KW-0378">Hydrolase</keyword>
<dbReference type="InterPro" id="IPR027417">
    <property type="entry name" value="P-loop_NTPase"/>
</dbReference>
<dbReference type="CDD" id="cd18793">
    <property type="entry name" value="SF2_C_SNF"/>
    <property type="match status" value="1"/>
</dbReference>
<evidence type="ECO:0000256" key="1">
    <source>
        <dbReference type="ARBA" id="ARBA00022801"/>
    </source>
</evidence>
<dbReference type="InterPro" id="IPR049730">
    <property type="entry name" value="SNF2/RAD54-like_C"/>
</dbReference>
<dbReference type="STRING" id="1385512.N784_11815"/>
<dbReference type="Proteomes" id="UP000030401">
    <property type="component" value="Unassembled WGS sequence"/>
</dbReference>
<keyword evidence="5" id="KW-1185">Reference proteome</keyword>
<dbReference type="InterPro" id="IPR001650">
    <property type="entry name" value="Helicase_C-like"/>
</dbReference>
<proteinExistence type="predicted"/>
<dbReference type="PANTHER" id="PTHR45766:SF6">
    <property type="entry name" value="SWI_SNF-RELATED MATRIX-ASSOCIATED ACTIN-DEPENDENT REGULATOR OF CHROMATIN SUBFAMILY A-LIKE PROTEIN 1"/>
    <property type="match status" value="1"/>
</dbReference>
<dbReference type="SMART" id="SM00490">
    <property type="entry name" value="HELICc"/>
    <property type="match status" value="1"/>
</dbReference>
<accession>A0A0A5HMK7</accession>
<dbReference type="AlphaFoldDB" id="A0A0A5HMK7"/>
<dbReference type="Gene3D" id="3.40.50.300">
    <property type="entry name" value="P-loop containing nucleotide triphosphate hydrolases"/>
    <property type="match status" value="1"/>
</dbReference>
<evidence type="ECO:0000313" key="5">
    <source>
        <dbReference type="Proteomes" id="UP000030401"/>
    </source>
</evidence>
<evidence type="ECO:0000259" key="3">
    <source>
        <dbReference type="PROSITE" id="PS51194"/>
    </source>
</evidence>
<reference evidence="4 5" key="1">
    <citation type="submission" date="2013-08" db="EMBL/GenBank/DDBJ databases">
        <authorList>
            <person name="Huang J."/>
            <person name="Wang G."/>
        </authorList>
    </citation>
    <scope>NUCLEOTIDE SEQUENCE [LARGE SCALE GENOMIC DNA]</scope>
    <source>
        <strain evidence="4 5">JSM 072002</strain>
    </source>
</reference>
<feature type="coiled-coil region" evidence="2">
    <location>
        <begin position="227"/>
        <end position="254"/>
    </location>
</feature>
<dbReference type="Pfam" id="PF00271">
    <property type="entry name" value="Helicase_C"/>
    <property type="match status" value="1"/>
</dbReference>
<sequence length="378" mass="44716">MEDYEEESLDTKEQIENQLLDSIDDIDPEELKIEIAEINNLIDQSTFIRNHVVERKYRELEETLFGMNGLLNNDEKILIFTESKDTLKYLERKLLERVPSVAKIIGDYSMDERRKQVDQFKNESQIMLATDAGGESINLQFCNQMVNYDIPWNPNRLEQRMGRIHRIGQNNEVFSFNLVAENTREGNVMVHLIEKLERMRTDLGSDLVYDFIGDVLEDRYDSLSNLMQDAILNREKLNEIINDMEKTLSQEHAKLLKLVQDEKVDEDIIDLPHLKREHNDVLVQRLPTRSYVSFIEKIFKLQNIRVYDSSEGFVKRIERFPKYIREMAMKENIQLDFRESMKFTGFQRYESSDVKKIDIDSPLLQLGMNLTKKKLEQM</sequence>
<dbReference type="PANTHER" id="PTHR45766">
    <property type="entry name" value="DNA ANNEALING HELICASE AND ENDONUCLEASE ZRANB3 FAMILY MEMBER"/>
    <property type="match status" value="1"/>
</dbReference>
<evidence type="ECO:0000313" key="4">
    <source>
        <dbReference type="EMBL" id="KGX84857.1"/>
    </source>
</evidence>
<dbReference type="SUPFAM" id="SSF52540">
    <property type="entry name" value="P-loop containing nucleoside triphosphate hydrolases"/>
    <property type="match status" value="1"/>
</dbReference>
<comment type="caution">
    <text evidence="4">The sequence shown here is derived from an EMBL/GenBank/DDBJ whole genome shotgun (WGS) entry which is preliminary data.</text>
</comment>
<keyword evidence="2" id="KW-0175">Coiled coil</keyword>
<gene>
    <name evidence="4" type="ORF">N784_11815</name>
</gene>
<evidence type="ECO:0000256" key="2">
    <source>
        <dbReference type="SAM" id="Coils"/>
    </source>
</evidence>
<organism evidence="4 5">
    <name type="scientific">Pontibacillus litoralis JSM 072002</name>
    <dbReference type="NCBI Taxonomy" id="1385512"/>
    <lineage>
        <taxon>Bacteria</taxon>
        <taxon>Bacillati</taxon>
        <taxon>Bacillota</taxon>
        <taxon>Bacilli</taxon>
        <taxon>Bacillales</taxon>
        <taxon>Bacillaceae</taxon>
        <taxon>Pontibacillus</taxon>
    </lineage>
</organism>
<dbReference type="GO" id="GO:0016787">
    <property type="term" value="F:hydrolase activity"/>
    <property type="evidence" value="ECO:0007669"/>
    <property type="project" value="UniProtKB-KW"/>
</dbReference>
<name>A0A0A5HMK7_9BACI</name>
<dbReference type="EMBL" id="AVPG01000030">
    <property type="protein sequence ID" value="KGX84857.1"/>
    <property type="molecule type" value="Genomic_DNA"/>
</dbReference>
<protein>
    <recommendedName>
        <fullName evidence="3">Helicase C-terminal domain-containing protein</fullName>
    </recommendedName>
</protein>
<dbReference type="eggNOG" id="COG0553">
    <property type="taxonomic scope" value="Bacteria"/>
</dbReference>